<reference evidence="1 2" key="1">
    <citation type="submission" date="2022-09" db="EMBL/GenBank/DDBJ databases">
        <authorList>
            <person name="Palmer J.M."/>
        </authorList>
    </citation>
    <scope>NUCLEOTIDE SEQUENCE [LARGE SCALE GENOMIC DNA]</scope>
    <source>
        <strain evidence="1 2">DSM 7382</strain>
    </source>
</reference>
<dbReference type="AlphaFoldDB" id="A0AAW0FNK7"/>
<organism evidence="1 2">
    <name type="scientific">Cerrena zonata</name>
    <dbReference type="NCBI Taxonomy" id="2478898"/>
    <lineage>
        <taxon>Eukaryota</taxon>
        <taxon>Fungi</taxon>
        <taxon>Dikarya</taxon>
        <taxon>Basidiomycota</taxon>
        <taxon>Agaricomycotina</taxon>
        <taxon>Agaricomycetes</taxon>
        <taxon>Polyporales</taxon>
        <taxon>Cerrenaceae</taxon>
        <taxon>Cerrena</taxon>
    </lineage>
</organism>
<dbReference type="EMBL" id="JASBNA010000048">
    <property type="protein sequence ID" value="KAK7680599.1"/>
    <property type="molecule type" value="Genomic_DNA"/>
</dbReference>
<protein>
    <submittedName>
        <fullName evidence="1">Uncharacterized protein</fullName>
    </submittedName>
</protein>
<accession>A0AAW0FNK7</accession>
<sequence length="361" mass="40003">MPAYPKLTTEPTPFEDVHLVVLGGSEAGIHLVANEQGMSPLMNPAGPCFPISIYCRSLAEAEKVWQLQGLVEIVEKEAEKKVAAVFITNVVVCHLFTKDQTAVFHAALLGFYRRPMIFFSWADVHRYTLCFPDMRVQRAKTFVDAILYLWLSPRTPANLSYAVEFVRPPPPEHIVLAGSRHQSLPMQTTSRTIEASPPMASTSTSMPHVVVVGDSSDDEAPAPVSSSHSEHKVSSIPTWVSNILQNADIADDTVLYRTRSIKGERIHNYTRAAPTTMVLVPSLGAVVDIVVDGLGFTPNTIRRLHTMFIDACLLSPSHNGQFLNVMGGYGMSLVEAAMFWDLIHIPNGTTFKYREMYIFTE</sequence>
<proteinExistence type="predicted"/>
<dbReference type="Proteomes" id="UP001385951">
    <property type="component" value="Unassembled WGS sequence"/>
</dbReference>
<evidence type="ECO:0000313" key="1">
    <source>
        <dbReference type="EMBL" id="KAK7680599.1"/>
    </source>
</evidence>
<evidence type="ECO:0000313" key="2">
    <source>
        <dbReference type="Proteomes" id="UP001385951"/>
    </source>
</evidence>
<comment type="caution">
    <text evidence="1">The sequence shown here is derived from an EMBL/GenBank/DDBJ whole genome shotgun (WGS) entry which is preliminary data.</text>
</comment>
<keyword evidence="2" id="KW-1185">Reference proteome</keyword>
<gene>
    <name evidence="1" type="ORF">QCA50_016381</name>
</gene>
<name>A0AAW0FNK7_9APHY</name>